<dbReference type="AlphaFoldDB" id="A0A4V2Z6T0"/>
<reference evidence="2 3" key="1">
    <citation type="submission" date="2019-03" db="EMBL/GenBank/DDBJ databases">
        <authorList>
            <person name="Zhang S."/>
        </authorList>
    </citation>
    <scope>NUCLEOTIDE SEQUENCE [LARGE SCALE GENOMIC DNA]</scope>
    <source>
        <strain evidence="2 3">S4J41</strain>
    </source>
</reference>
<comment type="caution">
    <text evidence="2">The sequence shown here is derived from an EMBL/GenBank/DDBJ whole genome shotgun (WGS) entry which is preliminary data.</text>
</comment>
<evidence type="ECO:0000313" key="3">
    <source>
        <dbReference type="Proteomes" id="UP000294662"/>
    </source>
</evidence>
<accession>A0A4V2Z6T0</accession>
<organism evidence="2 3">
    <name type="scientific">Antarcticimicrobium sediminis</name>
    <dbReference type="NCBI Taxonomy" id="2546227"/>
    <lineage>
        <taxon>Bacteria</taxon>
        <taxon>Pseudomonadati</taxon>
        <taxon>Pseudomonadota</taxon>
        <taxon>Alphaproteobacteria</taxon>
        <taxon>Rhodobacterales</taxon>
        <taxon>Paracoccaceae</taxon>
        <taxon>Antarcticimicrobium</taxon>
    </lineage>
</organism>
<keyword evidence="1" id="KW-0472">Membrane</keyword>
<dbReference type="InterPro" id="IPR018682">
    <property type="entry name" value="DUF2167_membr"/>
</dbReference>
<feature type="transmembrane region" description="Helical" evidence="1">
    <location>
        <begin position="259"/>
        <end position="282"/>
    </location>
</feature>
<sequence>MDTRKLLNTLLRENLIFLVISFLIFNSEPAIVYAQGGDPYAFTEPLTVSRGKLMPSSQGAVKLPRDEMCDLVKTEWGWANCESVDVMVVLFTPQIDTLIIDKPNTSGYVKLDDWDTDEREDVISNIEDHLQASLKAQGERSGQNITFDGWRVYPTLNATKKYMYYATDIGWNGESTINVKAVVFDRRGFVAFSIVPVDSNMNEPQMVTTINAILDKYQPKPQEEYSAFSSGDKVAAVGAVGVLASLVGVKYGKGAATGLLVVLTLLLKKAWLILLFPFYWVWRWVKRLFEKSE</sequence>
<dbReference type="RefSeq" id="WP_132831484.1">
    <property type="nucleotide sequence ID" value="NZ_SMFP01000025.1"/>
</dbReference>
<gene>
    <name evidence="2" type="ORF">E1B25_20670</name>
</gene>
<dbReference type="Pfam" id="PF09935">
    <property type="entry name" value="DUF2167"/>
    <property type="match status" value="1"/>
</dbReference>
<keyword evidence="1" id="KW-0812">Transmembrane</keyword>
<dbReference type="Proteomes" id="UP000294662">
    <property type="component" value="Unassembled WGS sequence"/>
</dbReference>
<keyword evidence="1" id="KW-1133">Transmembrane helix</keyword>
<name>A0A4V2Z6T0_9RHOB</name>
<dbReference type="EMBL" id="SMFP01000025">
    <property type="protein sequence ID" value="TDE33816.1"/>
    <property type="molecule type" value="Genomic_DNA"/>
</dbReference>
<dbReference type="OrthoDB" id="8058821at2"/>
<evidence type="ECO:0000313" key="2">
    <source>
        <dbReference type="EMBL" id="TDE33816.1"/>
    </source>
</evidence>
<protein>
    <submittedName>
        <fullName evidence="2">DUF2167 domain-containing protein</fullName>
    </submittedName>
</protein>
<proteinExistence type="predicted"/>
<evidence type="ECO:0000256" key="1">
    <source>
        <dbReference type="SAM" id="Phobius"/>
    </source>
</evidence>
<keyword evidence="3" id="KW-1185">Reference proteome</keyword>